<dbReference type="Proteomes" id="UP000316747">
    <property type="component" value="Unassembled WGS sequence"/>
</dbReference>
<keyword evidence="1" id="KW-0732">Signal</keyword>
<accession>A0A543HWI2</accession>
<dbReference type="PANTHER" id="PTHR46580">
    <property type="entry name" value="SENSOR KINASE-RELATED"/>
    <property type="match status" value="1"/>
</dbReference>
<dbReference type="InterPro" id="IPR017853">
    <property type="entry name" value="GH"/>
</dbReference>
<evidence type="ECO:0000313" key="3">
    <source>
        <dbReference type="Proteomes" id="UP000316747"/>
    </source>
</evidence>
<dbReference type="EMBL" id="VFPM01000002">
    <property type="protein sequence ID" value="TQM62713.1"/>
    <property type="molecule type" value="Genomic_DNA"/>
</dbReference>
<dbReference type="Gene3D" id="3.20.20.80">
    <property type="entry name" value="Glycosidases"/>
    <property type="match status" value="1"/>
</dbReference>
<dbReference type="AlphaFoldDB" id="A0A543HWI2"/>
<reference evidence="2 3" key="1">
    <citation type="submission" date="2019-06" db="EMBL/GenBank/DDBJ databases">
        <title>Genome sequencing of plant associated microbes to promote plant fitness in Sorghum bicolor and Oryza sativa.</title>
        <authorList>
            <person name="Coleman-Derr D."/>
        </authorList>
    </citation>
    <scope>NUCLEOTIDE SEQUENCE [LARGE SCALE GENOMIC DNA]</scope>
    <source>
        <strain evidence="2 3">KV-663</strain>
    </source>
</reference>
<organism evidence="2 3">
    <name type="scientific">Humibacillus xanthopallidus</name>
    <dbReference type="NCBI Taxonomy" id="412689"/>
    <lineage>
        <taxon>Bacteria</taxon>
        <taxon>Bacillati</taxon>
        <taxon>Actinomycetota</taxon>
        <taxon>Actinomycetes</taxon>
        <taxon>Micrococcales</taxon>
        <taxon>Intrasporangiaceae</taxon>
        <taxon>Humibacillus</taxon>
    </lineage>
</organism>
<proteinExistence type="predicted"/>
<dbReference type="Gene3D" id="2.130.10.130">
    <property type="entry name" value="Integrin alpha, N-terminal"/>
    <property type="match status" value="1"/>
</dbReference>
<sequence>MPLNQHTVRTRRQSRRRVSTVIACLATLALVMGVVGIGAAPRAQAAVKYGHDISWPQCPTSVGGYGLPMPPTTTGFVVVGLTKGLPFTENPCLASQIAWVRSNSTPAHAYTMAAFPTAAQLTSHGASGPWKSSTRAAQLSNVGYAEAMYAAASLKRIAWRPPVVWIDVEPRSAQPWPTASLVQRLENRYVIEGIMRGLKDAGFGYGVYSNTSGWRSITGSWWLPGVPVWATAGTLDYPTEALDRCTQPSFSGGRPYLSQWWDATRDYDRTCEPYAFTSFPAPPATLSNSTADFTGDWKNDILARWTSTGTLRLYPGNGTGGLGSGVLLGSGWGAFASLETVGDFSGDGALDVLARETSTGYLWLYRGNGKGGWTLPRLRVGTGWNIFDRIVGVGDWNGDQRVDLLARRASTGELFLYPGNGRGGWGTRVRLGAGWNSMNALAGPGDLNGDGRADLLARERATGYLWLYPGNGSGGLLPRVRIGTGWGSMTALMSAGDLDGNRVPDVVARDSAGSLWLYPRTPTGWQARQLLGTGWNVVNAIF</sequence>
<evidence type="ECO:0000256" key="1">
    <source>
        <dbReference type="ARBA" id="ARBA00022729"/>
    </source>
</evidence>
<evidence type="ECO:0000313" key="2">
    <source>
        <dbReference type="EMBL" id="TQM62713.1"/>
    </source>
</evidence>
<name>A0A543HWI2_9MICO</name>
<dbReference type="InterPro" id="IPR013517">
    <property type="entry name" value="FG-GAP"/>
</dbReference>
<dbReference type="Pfam" id="PF13517">
    <property type="entry name" value="FG-GAP_3"/>
    <property type="match status" value="2"/>
</dbReference>
<dbReference type="PANTHER" id="PTHR46580:SF4">
    <property type="entry name" value="ATP_GTP-BINDING PROTEIN"/>
    <property type="match status" value="1"/>
</dbReference>
<keyword evidence="3" id="KW-1185">Reference proteome</keyword>
<dbReference type="OrthoDB" id="9779955at2"/>
<gene>
    <name evidence="2" type="ORF">FBY41_2751</name>
</gene>
<comment type="caution">
    <text evidence="2">The sequence shown here is derived from an EMBL/GenBank/DDBJ whole genome shotgun (WGS) entry which is preliminary data.</text>
</comment>
<dbReference type="SUPFAM" id="SSF69318">
    <property type="entry name" value="Integrin alpha N-terminal domain"/>
    <property type="match status" value="1"/>
</dbReference>
<dbReference type="SUPFAM" id="SSF51445">
    <property type="entry name" value="(Trans)glycosidases"/>
    <property type="match status" value="1"/>
</dbReference>
<protein>
    <submittedName>
        <fullName evidence="2">VCBS repeat protein</fullName>
    </submittedName>
</protein>
<dbReference type="InterPro" id="IPR028994">
    <property type="entry name" value="Integrin_alpha_N"/>
</dbReference>